<evidence type="ECO:0000256" key="6">
    <source>
        <dbReference type="ARBA" id="ARBA00023136"/>
    </source>
</evidence>
<dbReference type="PANTHER" id="PTHR47737">
    <property type="entry name" value="GLYCINE BETAINE/PROLINE BETAINE TRANSPORT SYSTEM PERMEASE PROTEIN PROW"/>
    <property type="match status" value="1"/>
</dbReference>
<evidence type="ECO:0000256" key="4">
    <source>
        <dbReference type="ARBA" id="ARBA00022692"/>
    </source>
</evidence>
<dbReference type="EMBL" id="CADCVF010000008">
    <property type="protein sequence ID" value="CAA9444954.1"/>
    <property type="molecule type" value="Genomic_DNA"/>
</dbReference>
<dbReference type="Gene3D" id="1.10.3720.10">
    <property type="entry name" value="MetI-like"/>
    <property type="match status" value="1"/>
</dbReference>
<evidence type="ECO:0000256" key="3">
    <source>
        <dbReference type="ARBA" id="ARBA00022475"/>
    </source>
</evidence>
<dbReference type="FunFam" id="1.10.3720.10:FF:000001">
    <property type="entry name" value="Glycine betaine ABC transporter, permease"/>
    <property type="match status" value="1"/>
</dbReference>
<feature type="transmembrane region" description="Helical" evidence="7">
    <location>
        <begin position="101"/>
        <end position="124"/>
    </location>
</feature>
<evidence type="ECO:0000256" key="7">
    <source>
        <dbReference type="RuleBase" id="RU363032"/>
    </source>
</evidence>
<evidence type="ECO:0000256" key="1">
    <source>
        <dbReference type="ARBA" id="ARBA00004141"/>
    </source>
</evidence>
<accession>A0A6J4QRB2</accession>
<evidence type="ECO:0000259" key="9">
    <source>
        <dbReference type="PROSITE" id="PS50928"/>
    </source>
</evidence>
<feature type="transmembrane region" description="Helical" evidence="7">
    <location>
        <begin position="43"/>
        <end position="71"/>
    </location>
</feature>
<keyword evidence="4 7" id="KW-0812">Transmembrane</keyword>
<comment type="subcellular location">
    <subcellularLocation>
        <location evidence="7">Cell membrane</location>
        <topology evidence="7">Multi-pass membrane protein</topology>
    </subcellularLocation>
    <subcellularLocation>
        <location evidence="1">Membrane</location>
        <topology evidence="1">Multi-pass membrane protein</topology>
    </subcellularLocation>
</comment>
<dbReference type="GO" id="GO:0015226">
    <property type="term" value="F:carnitine transmembrane transporter activity"/>
    <property type="evidence" value="ECO:0007669"/>
    <property type="project" value="TreeGrafter"/>
</dbReference>
<dbReference type="CDD" id="cd06261">
    <property type="entry name" value="TM_PBP2"/>
    <property type="match status" value="1"/>
</dbReference>
<dbReference type="GO" id="GO:0043190">
    <property type="term" value="C:ATP-binding cassette (ABC) transporter complex"/>
    <property type="evidence" value="ECO:0007669"/>
    <property type="project" value="TreeGrafter"/>
</dbReference>
<dbReference type="GO" id="GO:0031460">
    <property type="term" value="P:glycine betaine transport"/>
    <property type="evidence" value="ECO:0007669"/>
    <property type="project" value="TreeGrafter"/>
</dbReference>
<keyword evidence="6 7" id="KW-0472">Membrane</keyword>
<feature type="transmembrane region" description="Helical" evidence="7">
    <location>
        <begin position="145"/>
        <end position="172"/>
    </location>
</feature>
<dbReference type="InterPro" id="IPR035906">
    <property type="entry name" value="MetI-like_sf"/>
</dbReference>
<dbReference type="PROSITE" id="PS50928">
    <property type="entry name" value="ABC_TM1"/>
    <property type="match status" value="1"/>
</dbReference>
<dbReference type="PANTHER" id="PTHR47737:SF1">
    <property type="entry name" value="GLYCINE BETAINE_PROLINE BETAINE TRANSPORT SYSTEM PERMEASE PROTEIN PROW"/>
    <property type="match status" value="1"/>
</dbReference>
<dbReference type="InterPro" id="IPR000515">
    <property type="entry name" value="MetI-like"/>
</dbReference>
<proteinExistence type="inferred from homology"/>
<evidence type="ECO:0000313" key="10">
    <source>
        <dbReference type="EMBL" id="CAA9444954.1"/>
    </source>
</evidence>
<comment type="similarity">
    <text evidence="7">Belongs to the binding-protein-dependent transport system permease family.</text>
</comment>
<feature type="domain" description="ABC transmembrane type-1" evidence="9">
    <location>
        <begin position="98"/>
        <end position="277"/>
    </location>
</feature>
<feature type="transmembrane region" description="Helical" evidence="7">
    <location>
        <begin position="256"/>
        <end position="273"/>
    </location>
</feature>
<evidence type="ECO:0000256" key="5">
    <source>
        <dbReference type="ARBA" id="ARBA00022989"/>
    </source>
</evidence>
<name>A0A6J4QRB2_9ACTN</name>
<sequence>MLAFLQQNLVPELPLEGWTSSFVKYVQDINVVDEFFDLVKDGIGAFVGALEVVLTAPPELLMVAIFAAIAFFVSGWRVALFSVLGFLLIISLGLWDDTMLSLALVLAATVVSLLIGVPIGVLAAKSRAVQAAARPTLDIMQTMPAFVYLVPMVVFLGLGATPGLVATVIFAAPPAVRLTMLGIQQVPQNTVEAAHAFGATPWQTLRKVELPQALPTIMAGVNQVIMLALSMVVIAALVGAGGLGEAVVRGLSQLDVGRAFVGGVGIVIIAIYLDRVTRPLGSLIQRKPGAKGALSKVLPGRKKETDVDPDTAGSTGSGAEDTAKVGAGSGSA</sequence>
<feature type="transmembrane region" description="Helical" evidence="7">
    <location>
        <begin position="224"/>
        <end position="244"/>
    </location>
</feature>
<protein>
    <submittedName>
        <fullName evidence="10">Glycine betaine ABC transport system, permease protein OpuAB</fullName>
    </submittedName>
</protein>
<dbReference type="SUPFAM" id="SSF161098">
    <property type="entry name" value="MetI-like"/>
    <property type="match status" value="1"/>
</dbReference>
<evidence type="ECO:0000256" key="8">
    <source>
        <dbReference type="SAM" id="MobiDB-lite"/>
    </source>
</evidence>
<keyword evidence="3" id="KW-1003">Cell membrane</keyword>
<keyword evidence="2 7" id="KW-0813">Transport</keyword>
<dbReference type="Pfam" id="PF00528">
    <property type="entry name" value="BPD_transp_1"/>
    <property type="match status" value="1"/>
</dbReference>
<dbReference type="GO" id="GO:0005275">
    <property type="term" value="F:amine transmembrane transporter activity"/>
    <property type="evidence" value="ECO:0007669"/>
    <property type="project" value="TreeGrafter"/>
</dbReference>
<feature type="region of interest" description="Disordered" evidence="8">
    <location>
        <begin position="291"/>
        <end position="332"/>
    </location>
</feature>
<reference evidence="10" key="1">
    <citation type="submission" date="2020-02" db="EMBL/GenBank/DDBJ databases">
        <authorList>
            <person name="Meier V. D."/>
        </authorList>
    </citation>
    <scope>NUCLEOTIDE SEQUENCE</scope>
    <source>
        <strain evidence="10">AVDCRST_MAG58</strain>
    </source>
</reference>
<feature type="transmembrane region" description="Helical" evidence="7">
    <location>
        <begin position="78"/>
        <end position="95"/>
    </location>
</feature>
<dbReference type="GO" id="GO:0015871">
    <property type="term" value="P:choline transport"/>
    <property type="evidence" value="ECO:0007669"/>
    <property type="project" value="TreeGrafter"/>
</dbReference>
<keyword evidence="5 7" id="KW-1133">Transmembrane helix</keyword>
<organism evidence="10">
    <name type="scientific">uncultured Rubrobacteraceae bacterium</name>
    <dbReference type="NCBI Taxonomy" id="349277"/>
    <lineage>
        <taxon>Bacteria</taxon>
        <taxon>Bacillati</taxon>
        <taxon>Actinomycetota</taxon>
        <taxon>Rubrobacteria</taxon>
        <taxon>Rubrobacterales</taxon>
        <taxon>Rubrobacteraceae</taxon>
        <taxon>environmental samples</taxon>
    </lineage>
</organism>
<gene>
    <name evidence="10" type="ORF">AVDCRST_MAG58-308</name>
</gene>
<dbReference type="AlphaFoldDB" id="A0A6J4QRB2"/>
<evidence type="ECO:0000256" key="2">
    <source>
        <dbReference type="ARBA" id="ARBA00022448"/>
    </source>
</evidence>